<dbReference type="Gene3D" id="3.40.225.10">
    <property type="entry name" value="Class II aldolase/adducin N-terminal domain"/>
    <property type="match status" value="1"/>
</dbReference>
<accession>A0A8J6YPB2</accession>
<dbReference type="AlphaFoldDB" id="A0A8J6YPB2"/>
<dbReference type="PANTHER" id="PTHR43669">
    <property type="entry name" value="5-KETO-D-GLUCONATE 5-REDUCTASE"/>
    <property type="match status" value="1"/>
</dbReference>
<dbReference type="InterPro" id="IPR036291">
    <property type="entry name" value="NAD(P)-bd_dom_sf"/>
</dbReference>
<dbReference type="PRINTS" id="PR00080">
    <property type="entry name" value="SDRFAMILY"/>
</dbReference>
<gene>
    <name evidence="4" type="ORF">ICN82_01410</name>
</gene>
<dbReference type="InterPro" id="IPR001303">
    <property type="entry name" value="Aldolase_II/adducin_N"/>
</dbReference>
<dbReference type="Gene3D" id="3.40.50.720">
    <property type="entry name" value="NAD(P)-binding Rossmann-like Domain"/>
    <property type="match status" value="1"/>
</dbReference>
<dbReference type="GO" id="GO:0016491">
    <property type="term" value="F:oxidoreductase activity"/>
    <property type="evidence" value="ECO:0007669"/>
    <property type="project" value="UniProtKB-KW"/>
</dbReference>
<dbReference type="FunFam" id="3.40.50.720:FF:000084">
    <property type="entry name" value="Short-chain dehydrogenase reductase"/>
    <property type="match status" value="1"/>
</dbReference>
<dbReference type="InterPro" id="IPR002347">
    <property type="entry name" value="SDR_fam"/>
</dbReference>
<dbReference type="EMBL" id="JACVXA010000003">
    <property type="protein sequence ID" value="MBE3636858.1"/>
    <property type="molecule type" value="Genomic_DNA"/>
</dbReference>
<evidence type="ECO:0000259" key="3">
    <source>
        <dbReference type="SMART" id="SM01007"/>
    </source>
</evidence>
<dbReference type="SMART" id="SM01007">
    <property type="entry name" value="Aldolase_II"/>
    <property type="match status" value="1"/>
</dbReference>
<evidence type="ECO:0000313" key="4">
    <source>
        <dbReference type="EMBL" id="MBE3636858.1"/>
    </source>
</evidence>
<dbReference type="Pfam" id="PF13561">
    <property type="entry name" value="adh_short_C2"/>
    <property type="match status" value="1"/>
</dbReference>
<reference evidence="4" key="1">
    <citation type="submission" date="2020-09" db="EMBL/GenBank/DDBJ databases">
        <title>A novel bacterium of genus Mangrovicoccus, isolated from South China Sea.</title>
        <authorList>
            <person name="Huang H."/>
            <person name="Mo K."/>
            <person name="Hu Y."/>
        </authorList>
    </citation>
    <scope>NUCLEOTIDE SEQUENCE</scope>
    <source>
        <strain evidence="4">HB182678</strain>
    </source>
</reference>
<comment type="similarity">
    <text evidence="1">Belongs to the short-chain dehydrogenases/reductases (SDR) family.</text>
</comment>
<dbReference type="InterPro" id="IPR036409">
    <property type="entry name" value="Aldolase_II/adducin_N_sf"/>
</dbReference>
<evidence type="ECO:0000256" key="2">
    <source>
        <dbReference type="ARBA" id="ARBA00023002"/>
    </source>
</evidence>
<evidence type="ECO:0000313" key="5">
    <source>
        <dbReference type="Proteomes" id="UP000609121"/>
    </source>
</evidence>
<keyword evidence="5" id="KW-1185">Reference proteome</keyword>
<organism evidence="4 5">
    <name type="scientific">Mangrovicoccus algicola</name>
    <dbReference type="NCBI Taxonomy" id="2771008"/>
    <lineage>
        <taxon>Bacteria</taxon>
        <taxon>Pseudomonadati</taxon>
        <taxon>Pseudomonadota</taxon>
        <taxon>Alphaproteobacteria</taxon>
        <taxon>Rhodobacterales</taxon>
        <taxon>Paracoccaceae</taxon>
        <taxon>Mangrovicoccus</taxon>
    </lineage>
</organism>
<dbReference type="SUPFAM" id="SSF51735">
    <property type="entry name" value="NAD(P)-binding Rossmann-fold domains"/>
    <property type="match status" value="1"/>
</dbReference>
<keyword evidence="2" id="KW-0560">Oxidoreductase</keyword>
<protein>
    <submittedName>
        <fullName evidence="4">Bifunctional rhamnulose-1-phosphate aldolase/short-chain dehydrogenase</fullName>
    </submittedName>
</protein>
<proteinExistence type="inferred from homology"/>
<dbReference type="PRINTS" id="PR00081">
    <property type="entry name" value="GDHRDH"/>
</dbReference>
<dbReference type="SUPFAM" id="SSF53639">
    <property type="entry name" value="AraD/HMP-PK domain-like"/>
    <property type="match status" value="1"/>
</dbReference>
<name>A0A8J6YPB2_9RHOB</name>
<sequence>MIDTVPFDAAVFGQTFTLRKSGEEGGSPMLIANPRLASLWDDGRAEAMSEPEKLLYRSNLLGSDKRITNYGGGNTSAKVMQPDPLTGEEAEVLWVKGSGGDVGSIKMDGFATLYMDKLRALKGKYRGVEFEDEMVGFLPHCTFNLNPRAASIDTPLHAYVPKKHVDHMHPDAIIAIAASKNSKELTQRIFGDEIGWLPWKKPGYELGLWLEKFCLENPEAKGVVLESHGLFTWADDAKECYELTLEIINKAIAFFEEETAGKTIFGGAVCESLGKDERRKVAAALMPAIRGMVSGLQPMVGNFNDSETVLEFVNSADLRPLAALGTSCPDHFLRTKICPLVVDFDPAKGNLDEVLAGLPAQVEAYRDGYAAYYDRCKHEDSPALRDPNAVVYLVPGVGMITFAKDKATARISGEFYVNAINVMRGASTVSEYCGLPEQEAFDIEYWLLEEAKLQRMPKPKSLAGKVALVTGGAGGIGAATAQRYLSEGACVVLADINADALETTLEALAGKYSRDVVRTVEMNVTDEAAVDAAYADAVVEYGGIDILVSNAGIASSAPVEETSLELWNKNMSILSTGYFLVSRAAFKLMRVQGMGGSIVFVASKNGLAASPNASAYCTAKASEIHLARCLALEGAEAGIRVNVVNPDAVLRGSKIWEGEWLEQRASTYKTDKEGLEEMYRNRSMLKRNVLPEDIAEAAYFFASEKSAKSTGNILNVDAGNQQSFPR</sequence>
<dbReference type="InterPro" id="IPR013454">
    <property type="entry name" value="Bifunc_RhaD/ADH"/>
</dbReference>
<dbReference type="NCBIfam" id="TIGR02632">
    <property type="entry name" value="RhaD_aldol-ADH"/>
    <property type="match status" value="1"/>
</dbReference>
<feature type="domain" description="Class II aldolase/adducin N-terminal" evidence="3">
    <location>
        <begin position="53"/>
        <end position="255"/>
    </location>
</feature>
<dbReference type="Pfam" id="PF00596">
    <property type="entry name" value="Aldolase_II"/>
    <property type="match status" value="1"/>
</dbReference>
<dbReference type="NCBIfam" id="NF006189">
    <property type="entry name" value="PRK08324.1-3"/>
    <property type="match status" value="1"/>
</dbReference>
<dbReference type="PANTHER" id="PTHR43669:SF8">
    <property type="entry name" value="SHORT-CHAIN TYPE DEHYDROGENASE_REDUCTASE-RELATED"/>
    <property type="match status" value="1"/>
</dbReference>
<comment type="caution">
    <text evidence="4">The sequence shown here is derived from an EMBL/GenBank/DDBJ whole genome shotgun (WGS) entry which is preliminary data.</text>
</comment>
<evidence type="ECO:0000256" key="1">
    <source>
        <dbReference type="ARBA" id="ARBA00006484"/>
    </source>
</evidence>
<dbReference type="Proteomes" id="UP000609121">
    <property type="component" value="Unassembled WGS sequence"/>
</dbReference>